<dbReference type="InterPro" id="IPR041414">
    <property type="entry name" value="Raco-like_middle"/>
</dbReference>
<dbReference type="PANTHER" id="PTHR42895:SF1">
    <property type="entry name" value="IRON-SULFUR CLUSTER PROTEIN"/>
    <property type="match status" value="1"/>
</dbReference>
<dbReference type="AlphaFoldDB" id="A0A3B1BUD2"/>
<evidence type="ECO:0000259" key="1">
    <source>
        <dbReference type="Pfam" id="PF14574"/>
    </source>
</evidence>
<dbReference type="Pfam" id="PF17651">
    <property type="entry name" value="Raco_middle"/>
    <property type="match status" value="1"/>
</dbReference>
<reference evidence="3" key="1">
    <citation type="submission" date="2018-06" db="EMBL/GenBank/DDBJ databases">
        <authorList>
            <person name="Zhirakovskaya E."/>
        </authorList>
    </citation>
    <scope>NUCLEOTIDE SEQUENCE</scope>
</reference>
<dbReference type="PANTHER" id="PTHR42895">
    <property type="entry name" value="IRON-SULFUR CLUSTER-BINDING PROTEIN-RELATED"/>
    <property type="match status" value="1"/>
</dbReference>
<dbReference type="InterPro" id="IPR042259">
    <property type="entry name" value="Raco-like_middle_sf"/>
</dbReference>
<proteinExistence type="predicted"/>
<evidence type="ECO:0000313" key="3">
    <source>
        <dbReference type="EMBL" id="VAX15474.1"/>
    </source>
</evidence>
<feature type="non-terminal residue" evidence="3">
    <location>
        <position position="1"/>
    </location>
</feature>
<dbReference type="EMBL" id="UOGB01000018">
    <property type="protein sequence ID" value="VAX15474.1"/>
    <property type="molecule type" value="Genomic_DNA"/>
</dbReference>
<gene>
    <name evidence="3" type="ORF">MNBD_NITROSPINAE03-627</name>
</gene>
<name>A0A3B1BUD2_9ZZZZ</name>
<dbReference type="Pfam" id="PF14574">
    <property type="entry name" value="RACo_C_ter"/>
    <property type="match status" value="1"/>
</dbReference>
<protein>
    <submittedName>
        <fullName evidence="3">Iron-sulfur cluster-binding protein</fullName>
    </submittedName>
</protein>
<sequence>LNGIVAELAEEHNIESDDILETVLVCNTAMHHILLKLNPEHVGVAPFPTAMSPAVNYKARDVGININISGFIHILANEAGFVGADNCGVLIMEEPYNSDEVTLIIDIGTNGELLLGSKKLGVVSCSVATGPALEGAQIKFGMRAAPGAIEKVEIDMETLEPRYKVIGKADWHTHIEKMDSKGICGSGIIDVVAEMFRTGIIDKSGRFSKYAPTKRLRKDPDNSMTEYVLAYKEETSIGKDIVITQGDVRAIQLAVGSIYAGAEIMMQRLKVKKLDKVVLAGAFGSHLSQFSCLLMGMFHDCDFGKILSVGNAAGDGARLVLVNKEKREEADKMAREVEYIELTVFKEFERVFMEAMQFPHMTHKFPTIQHVLDEIPNWKKIAKEKEEAAKTAT</sequence>
<accession>A0A3B1BUD2</accession>
<evidence type="ECO:0000259" key="2">
    <source>
        <dbReference type="Pfam" id="PF17651"/>
    </source>
</evidence>
<dbReference type="InterPro" id="IPR027980">
    <property type="entry name" value="RACo_C"/>
</dbReference>
<feature type="domain" description="RACo C-terminal" evidence="1">
    <location>
        <begin position="100"/>
        <end position="368"/>
    </location>
</feature>
<dbReference type="InterPro" id="IPR052911">
    <property type="entry name" value="Corrinoid_activation_enz"/>
</dbReference>
<feature type="domain" description="RACo-like middle region" evidence="2">
    <location>
        <begin position="1"/>
        <end position="93"/>
    </location>
</feature>
<dbReference type="Gene3D" id="3.30.420.480">
    <property type="entry name" value="Domain of unknown function (DUF4445)"/>
    <property type="match status" value="1"/>
</dbReference>
<organism evidence="3">
    <name type="scientific">hydrothermal vent metagenome</name>
    <dbReference type="NCBI Taxonomy" id="652676"/>
    <lineage>
        <taxon>unclassified sequences</taxon>
        <taxon>metagenomes</taxon>
        <taxon>ecological metagenomes</taxon>
    </lineage>
</organism>